<gene>
    <name evidence="2" type="ORF">FisN_18Hu249</name>
</gene>
<protein>
    <submittedName>
        <fullName evidence="2">Uncharacterized protein</fullName>
    </submittedName>
</protein>
<dbReference type="Proteomes" id="UP000198406">
    <property type="component" value="Unassembled WGS sequence"/>
</dbReference>
<organism evidence="2 3">
    <name type="scientific">Fistulifera solaris</name>
    <name type="common">Oleaginous diatom</name>
    <dbReference type="NCBI Taxonomy" id="1519565"/>
    <lineage>
        <taxon>Eukaryota</taxon>
        <taxon>Sar</taxon>
        <taxon>Stramenopiles</taxon>
        <taxon>Ochrophyta</taxon>
        <taxon>Bacillariophyta</taxon>
        <taxon>Bacillariophyceae</taxon>
        <taxon>Bacillariophycidae</taxon>
        <taxon>Naviculales</taxon>
        <taxon>Naviculaceae</taxon>
        <taxon>Fistulifera</taxon>
    </lineage>
</organism>
<dbReference type="AlphaFoldDB" id="A0A1Z5KIJ9"/>
<sequence length="248" mass="28542">MAASPQTEMQDAFQAFMLGGKKTKKKASTDSSPKKNNATPKPPTPPRHTKESPSSRPSSIVKQQQDYRAFQNLHQGWTETDETLYALVGSVADLRQRLYYTVQEQRLCTEKQNNTENAMWKSCGFRSQPAGVDPSWLQPHDYDIALDHILLQHEKALQNIRRLLGNQSQTIDSMARRLEFLLLAGGDNSYSQECQYSFRFLARELYRKQILAQSLFNTVQDTMLTTLDSWETARACHKQWPALSRWRL</sequence>
<feature type="region of interest" description="Disordered" evidence="1">
    <location>
        <begin position="1"/>
        <end position="62"/>
    </location>
</feature>
<name>A0A1Z5KIJ9_FISSO</name>
<dbReference type="EMBL" id="BDSP01000239">
    <property type="protein sequence ID" value="GAX26133.1"/>
    <property type="molecule type" value="Genomic_DNA"/>
</dbReference>
<evidence type="ECO:0000313" key="2">
    <source>
        <dbReference type="EMBL" id="GAX26133.1"/>
    </source>
</evidence>
<comment type="caution">
    <text evidence="2">The sequence shown here is derived from an EMBL/GenBank/DDBJ whole genome shotgun (WGS) entry which is preliminary data.</text>
</comment>
<feature type="compositionally biased region" description="Low complexity" evidence="1">
    <location>
        <begin position="29"/>
        <end position="39"/>
    </location>
</feature>
<evidence type="ECO:0000313" key="3">
    <source>
        <dbReference type="Proteomes" id="UP000198406"/>
    </source>
</evidence>
<keyword evidence="3" id="KW-1185">Reference proteome</keyword>
<dbReference type="InParanoid" id="A0A1Z5KIJ9"/>
<dbReference type="OrthoDB" id="48786at2759"/>
<evidence type="ECO:0000256" key="1">
    <source>
        <dbReference type="SAM" id="MobiDB-lite"/>
    </source>
</evidence>
<proteinExistence type="predicted"/>
<reference evidence="2 3" key="1">
    <citation type="journal article" date="2015" name="Plant Cell">
        <title>Oil accumulation by the oleaginous diatom Fistulifera solaris as revealed by the genome and transcriptome.</title>
        <authorList>
            <person name="Tanaka T."/>
            <person name="Maeda Y."/>
            <person name="Veluchamy A."/>
            <person name="Tanaka M."/>
            <person name="Abida H."/>
            <person name="Marechal E."/>
            <person name="Bowler C."/>
            <person name="Muto M."/>
            <person name="Sunaga Y."/>
            <person name="Tanaka M."/>
            <person name="Yoshino T."/>
            <person name="Taniguchi T."/>
            <person name="Fukuda Y."/>
            <person name="Nemoto M."/>
            <person name="Matsumoto M."/>
            <person name="Wong P.S."/>
            <person name="Aburatani S."/>
            <person name="Fujibuchi W."/>
        </authorList>
    </citation>
    <scope>NUCLEOTIDE SEQUENCE [LARGE SCALE GENOMIC DNA]</scope>
    <source>
        <strain evidence="2 3">JPCC DA0580</strain>
    </source>
</reference>
<accession>A0A1Z5KIJ9</accession>